<feature type="region of interest" description="Disordered" evidence="1">
    <location>
        <begin position="262"/>
        <end position="281"/>
    </location>
</feature>
<dbReference type="Gene3D" id="1.25.40.20">
    <property type="entry name" value="Ankyrin repeat-containing domain"/>
    <property type="match status" value="2"/>
</dbReference>
<feature type="region of interest" description="Disordered" evidence="1">
    <location>
        <begin position="420"/>
        <end position="448"/>
    </location>
</feature>
<feature type="compositionally biased region" description="Low complexity" evidence="1">
    <location>
        <begin position="434"/>
        <end position="447"/>
    </location>
</feature>
<organism evidence="2 3">
    <name type="scientific">Sphaerosporella brunnea</name>
    <dbReference type="NCBI Taxonomy" id="1250544"/>
    <lineage>
        <taxon>Eukaryota</taxon>
        <taxon>Fungi</taxon>
        <taxon>Dikarya</taxon>
        <taxon>Ascomycota</taxon>
        <taxon>Pezizomycotina</taxon>
        <taxon>Pezizomycetes</taxon>
        <taxon>Pezizales</taxon>
        <taxon>Pyronemataceae</taxon>
        <taxon>Sphaerosporella</taxon>
    </lineage>
</organism>
<dbReference type="InterPro" id="IPR036770">
    <property type="entry name" value="Ankyrin_rpt-contain_sf"/>
</dbReference>
<feature type="compositionally biased region" description="Pro residues" evidence="1">
    <location>
        <begin position="421"/>
        <end position="433"/>
    </location>
</feature>
<accession>A0A5J5EHV0</accession>
<dbReference type="SUPFAM" id="SSF48403">
    <property type="entry name" value="Ankyrin repeat"/>
    <property type="match status" value="1"/>
</dbReference>
<evidence type="ECO:0000313" key="2">
    <source>
        <dbReference type="EMBL" id="KAA8894559.1"/>
    </source>
</evidence>
<keyword evidence="3" id="KW-1185">Reference proteome</keyword>
<name>A0A5J5EHV0_9PEZI</name>
<dbReference type="OrthoDB" id="2980193at2759"/>
<dbReference type="InParanoid" id="A0A5J5EHV0"/>
<evidence type="ECO:0000313" key="3">
    <source>
        <dbReference type="Proteomes" id="UP000326924"/>
    </source>
</evidence>
<sequence>MQAAERRDRQRRRTSVIRTMEALFFPLRQQRTERSATAVAGLKTRNLSWAADPSSLDSHEDLNAYSLEQSDPASVSAAKKPDPLVLRTVLFHGLDQLRSVLGQRFDESRYAHLFSPNVYATDGEGMFTTTPLLAAVKAGLNREREDIAGGGGGSERRGPVGAVPLCRCLGPLPARGEGWARGVVQLQSLTADELERRAGVGRFAPFWRVHWRSVPTPILGSETMPALVEAARAGRADMFDLLLAEGADKSFWIAVPPQTALPSPPIRKTGHGQIPARPRVQSQCPPIAKPEICLSPLMLSTAHPDMFQILAESSMADFSLRNPIYEVHILHLAAANLSTEQLAAIEKKTPLNTAATTALGHTLLHIACLPYDVNYVNVWSEKIYRSIHDLRSLSQHWERPRLRSRLFALNRQQRLPQEVLPEPPWLHPGPIPPQRWSQSPSTSPSVSARLPPLHSFNVEAPKLQPTSDFARQTETIKYLLDNGLGDSVTAQDCHGNTPLHYLAAYRICNDEALRMLRSTSAGERVWQESTNRWGFTPAEMRLEGEQVTQRGEKEFWLEYGRGG</sequence>
<evidence type="ECO:0000256" key="1">
    <source>
        <dbReference type="SAM" id="MobiDB-lite"/>
    </source>
</evidence>
<reference evidence="2 3" key="1">
    <citation type="submission" date="2019-09" db="EMBL/GenBank/DDBJ databases">
        <title>Draft genome of the ectomycorrhizal ascomycete Sphaerosporella brunnea.</title>
        <authorList>
            <consortium name="DOE Joint Genome Institute"/>
            <person name="Benucci G.M."/>
            <person name="Marozzi G."/>
            <person name="Antonielli L."/>
            <person name="Sanchez S."/>
            <person name="Marco P."/>
            <person name="Wang X."/>
            <person name="Falini L.B."/>
            <person name="Barry K."/>
            <person name="Haridas S."/>
            <person name="Lipzen A."/>
            <person name="Labutti K."/>
            <person name="Grigoriev I.V."/>
            <person name="Murat C."/>
            <person name="Martin F."/>
            <person name="Albertini E."/>
            <person name="Donnini D."/>
            <person name="Bonito G."/>
        </authorList>
    </citation>
    <scope>NUCLEOTIDE SEQUENCE [LARGE SCALE GENOMIC DNA]</scope>
    <source>
        <strain evidence="2 3">Sb_GMNB300</strain>
    </source>
</reference>
<gene>
    <name evidence="2" type="ORF">FN846DRAFT_1025005</name>
</gene>
<evidence type="ECO:0008006" key="4">
    <source>
        <dbReference type="Google" id="ProtNLM"/>
    </source>
</evidence>
<comment type="caution">
    <text evidence="2">The sequence shown here is derived from an EMBL/GenBank/DDBJ whole genome shotgun (WGS) entry which is preliminary data.</text>
</comment>
<protein>
    <recommendedName>
        <fullName evidence="4">Ankyrin repeat-containing domain protein</fullName>
    </recommendedName>
</protein>
<dbReference type="Proteomes" id="UP000326924">
    <property type="component" value="Unassembled WGS sequence"/>
</dbReference>
<dbReference type="AlphaFoldDB" id="A0A5J5EHV0"/>
<proteinExistence type="predicted"/>
<dbReference type="EMBL" id="VXIS01000331">
    <property type="protein sequence ID" value="KAA8894559.1"/>
    <property type="molecule type" value="Genomic_DNA"/>
</dbReference>